<name>A0A644UEH7_9ZZZZ</name>
<dbReference type="Gene3D" id="1.10.287.1490">
    <property type="match status" value="1"/>
</dbReference>
<dbReference type="Pfam" id="PF25917">
    <property type="entry name" value="BSH_RND"/>
    <property type="match status" value="1"/>
</dbReference>
<dbReference type="GO" id="GO:0030313">
    <property type="term" value="C:cell envelope"/>
    <property type="evidence" value="ECO:0007669"/>
    <property type="project" value="UniProtKB-SubCell"/>
</dbReference>
<evidence type="ECO:0000256" key="1">
    <source>
        <dbReference type="ARBA" id="ARBA00004196"/>
    </source>
</evidence>
<keyword evidence="2 3" id="KW-0175">Coiled coil</keyword>
<feature type="coiled-coil region" evidence="3">
    <location>
        <begin position="88"/>
        <end position="146"/>
    </location>
</feature>
<protein>
    <recommendedName>
        <fullName evidence="4">Multidrug resistance protein MdtA-like barrel-sandwich hybrid domain-containing protein</fullName>
    </recommendedName>
</protein>
<evidence type="ECO:0000256" key="2">
    <source>
        <dbReference type="ARBA" id="ARBA00023054"/>
    </source>
</evidence>
<comment type="caution">
    <text evidence="5">The sequence shown here is derived from an EMBL/GenBank/DDBJ whole genome shotgun (WGS) entry which is preliminary data.</text>
</comment>
<dbReference type="InterPro" id="IPR050465">
    <property type="entry name" value="UPF0194_transport"/>
</dbReference>
<gene>
    <name evidence="5" type="ORF">SDC9_23105</name>
</gene>
<dbReference type="InterPro" id="IPR058625">
    <property type="entry name" value="MdtA-like_BSH"/>
</dbReference>
<dbReference type="SUPFAM" id="SSF111369">
    <property type="entry name" value="HlyD-like secretion proteins"/>
    <property type="match status" value="1"/>
</dbReference>
<accession>A0A644UEH7</accession>
<dbReference type="AlphaFoldDB" id="A0A644UEH7"/>
<evidence type="ECO:0000259" key="4">
    <source>
        <dbReference type="Pfam" id="PF25917"/>
    </source>
</evidence>
<reference evidence="5" key="1">
    <citation type="submission" date="2019-08" db="EMBL/GenBank/DDBJ databases">
        <authorList>
            <person name="Kucharzyk K."/>
            <person name="Murdoch R.W."/>
            <person name="Higgins S."/>
            <person name="Loffler F."/>
        </authorList>
    </citation>
    <scope>NUCLEOTIDE SEQUENCE</scope>
</reference>
<evidence type="ECO:0000313" key="5">
    <source>
        <dbReference type="EMBL" id="MPL77252.1"/>
    </source>
</evidence>
<dbReference type="EMBL" id="VSSQ01000105">
    <property type="protein sequence ID" value="MPL77252.1"/>
    <property type="molecule type" value="Genomic_DNA"/>
</dbReference>
<feature type="domain" description="Multidrug resistance protein MdtA-like barrel-sandwich hybrid" evidence="4">
    <location>
        <begin position="35"/>
        <end position="205"/>
    </location>
</feature>
<organism evidence="5">
    <name type="scientific">bioreactor metagenome</name>
    <dbReference type="NCBI Taxonomy" id="1076179"/>
    <lineage>
        <taxon>unclassified sequences</taxon>
        <taxon>metagenomes</taxon>
        <taxon>ecological metagenomes</taxon>
    </lineage>
</organism>
<evidence type="ECO:0000256" key="3">
    <source>
        <dbReference type="SAM" id="Coils"/>
    </source>
</evidence>
<dbReference type="PANTHER" id="PTHR32347">
    <property type="entry name" value="EFFLUX SYSTEM COMPONENT YKNX-RELATED"/>
    <property type="match status" value="1"/>
</dbReference>
<dbReference type="PANTHER" id="PTHR32347:SF23">
    <property type="entry name" value="BLL5650 PROTEIN"/>
    <property type="match status" value="1"/>
</dbReference>
<sequence length="295" mass="32948">MKIKIFAIISVLFFISCGKGKETYQASGVFEATEVMVSSEVNGKILSFDIQEGQQISIGNEYGLIDTIQLYLKRQQLLYGIEAMGGRSIDVNTQIAALEEQITKLKIEKLRVETLIQKNAANTKQLDDINSNIAVLEKQLKAQKSSFEKGNKSIGSEEASLRAQVLQINDQLNKCRITSPINGTVIMKYSEKGEIASIGKPLFKVADMDNMILRIYITSSELSKIKLGQEVKIFADFGENRKEYKGKVSWISSKAEFTPKSVYVKDDRDNLVYAVKVSVKNDGYLKIGMFADVNL</sequence>
<comment type="subcellular location">
    <subcellularLocation>
        <location evidence="1">Cell envelope</location>
    </subcellularLocation>
</comment>
<dbReference type="PROSITE" id="PS51257">
    <property type="entry name" value="PROKAR_LIPOPROTEIN"/>
    <property type="match status" value="1"/>
</dbReference>
<proteinExistence type="predicted"/>
<dbReference type="Gene3D" id="2.40.30.170">
    <property type="match status" value="1"/>
</dbReference>